<protein>
    <submittedName>
        <fullName evidence="2">Uncharacterized protein</fullName>
    </submittedName>
</protein>
<keyword evidence="1" id="KW-0812">Transmembrane</keyword>
<dbReference type="Proteomes" id="UP000694424">
    <property type="component" value="Unplaced"/>
</dbReference>
<keyword evidence="1" id="KW-1133">Transmembrane helix</keyword>
<reference evidence="2" key="2">
    <citation type="submission" date="2025-09" db="UniProtKB">
        <authorList>
            <consortium name="Ensembl"/>
        </authorList>
    </citation>
    <scope>IDENTIFICATION</scope>
</reference>
<keyword evidence="1" id="KW-0472">Membrane</keyword>
<dbReference type="Ensembl" id="ENSAOWT00000014970.1">
    <property type="protein sequence ID" value="ENSAOWP00000013174.1"/>
    <property type="gene ID" value="ENSAOWG00000008889.1"/>
</dbReference>
<dbReference type="AlphaFoldDB" id="A0A8B9PMX8"/>
<evidence type="ECO:0000313" key="2">
    <source>
        <dbReference type="Ensembl" id="ENSAOWP00000013174.1"/>
    </source>
</evidence>
<sequence length="131" mass="15026">MKPSWLCVDVSRVLHLAAVFCLTCVLLKAIQLYHRRQELLKAFVKFPGHPTHWLFGHFLKEEEILDKSEVWAQKYLYAHPHWFGSFMAVLVVSDPDYAKTLFARGAANYLFQESNSQQSGVSQIGCLAEII</sequence>
<evidence type="ECO:0000256" key="1">
    <source>
        <dbReference type="SAM" id="Phobius"/>
    </source>
</evidence>
<keyword evidence="3" id="KW-1185">Reference proteome</keyword>
<name>A0A8B9PMX8_APTOW</name>
<organism evidence="2 3">
    <name type="scientific">Apteryx owenii</name>
    <name type="common">Little spotted kiwi</name>
    <dbReference type="NCBI Taxonomy" id="8824"/>
    <lineage>
        <taxon>Eukaryota</taxon>
        <taxon>Metazoa</taxon>
        <taxon>Chordata</taxon>
        <taxon>Craniata</taxon>
        <taxon>Vertebrata</taxon>
        <taxon>Euteleostomi</taxon>
        <taxon>Archelosauria</taxon>
        <taxon>Archosauria</taxon>
        <taxon>Dinosauria</taxon>
        <taxon>Saurischia</taxon>
        <taxon>Theropoda</taxon>
        <taxon>Coelurosauria</taxon>
        <taxon>Aves</taxon>
        <taxon>Palaeognathae</taxon>
        <taxon>Apterygiformes</taxon>
        <taxon>Apterygidae</taxon>
        <taxon>Apteryx</taxon>
    </lineage>
</organism>
<proteinExistence type="predicted"/>
<reference evidence="2" key="1">
    <citation type="submission" date="2025-08" db="UniProtKB">
        <authorList>
            <consortium name="Ensembl"/>
        </authorList>
    </citation>
    <scope>IDENTIFICATION</scope>
</reference>
<evidence type="ECO:0000313" key="3">
    <source>
        <dbReference type="Proteomes" id="UP000694424"/>
    </source>
</evidence>
<feature type="transmembrane region" description="Helical" evidence="1">
    <location>
        <begin position="12"/>
        <end position="30"/>
    </location>
</feature>
<accession>A0A8B9PMX8</accession>